<dbReference type="EMBL" id="CP043314">
    <property type="protein sequence ID" value="QEK39208.1"/>
    <property type="molecule type" value="Genomic_DNA"/>
</dbReference>
<name>A0A5C0UGK5_9PROT</name>
<evidence type="ECO:0000259" key="2">
    <source>
        <dbReference type="SMART" id="SM00919"/>
    </source>
</evidence>
<evidence type="ECO:0000313" key="5">
    <source>
        <dbReference type="Proteomes" id="UP000324924"/>
    </source>
</evidence>
<dbReference type="CDD" id="cd05311">
    <property type="entry name" value="NAD_bind_2_malic_enz"/>
    <property type="match status" value="1"/>
</dbReference>
<dbReference type="InterPro" id="IPR036291">
    <property type="entry name" value="NAD(P)-bd_dom_sf"/>
</dbReference>
<dbReference type="PANTHER" id="PTHR43237">
    <property type="entry name" value="NADP-DEPENDENT MALIC ENZYME"/>
    <property type="match status" value="1"/>
</dbReference>
<dbReference type="GO" id="GO:0016616">
    <property type="term" value="F:oxidoreductase activity, acting on the CH-OH group of donors, NAD or NADP as acceptor"/>
    <property type="evidence" value="ECO:0007669"/>
    <property type="project" value="InterPro"/>
</dbReference>
<keyword evidence="1" id="KW-0560">Oxidoreductase</keyword>
<evidence type="ECO:0000256" key="1">
    <source>
        <dbReference type="ARBA" id="ARBA00023002"/>
    </source>
</evidence>
<feature type="domain" description="Malic enzyme NAD-binding" evidence="2">
    <location>
        <begin position="188"/>
        <end position="410"/>
    </location>
</feature>
<dbReference type="Proteomes" id="UP000324924">
    <property type="component" value="Chromosome"/>
</dbReference>
<keyword evidence="5" id="KW-1185">Reference proteome</keyword>
<dbReference type="SUPFAM" id="SSF53223">
    <property type="entry name" value="Aminoacid dehydrogenase-like, N-terminal domain"/>
    <property type="match status" value="1"/>
</dbReference>
<dbReference type="SMART" id="SM00919">
    <property type="entry name" value="Malic_M"/>
    <property type="match status" value="1"/>
</dbReference>
<gene>
    <name evidence="4" type="ORF">FZC36_02100</name>
</gene>
<feature type="domain" description="Malic enzyme N-terminal" evidence="3">
    <location>
        <begin position="44"/>
        <end position="176"/>
    </location>
</feature>
<dbReference type="InterPro" id="IPR045213">
    <property type="entry name" value="Malic_NAD-bd_bact_type"/>
</dbReference>
<dbReference type="InterPro" id="IPR051674">
    <property type="entry name" value="Malate_Decarboxylase"/>
</dbReference>
<dbReference type="InterPro" id="IPR037062">
    <property type="entry name" value="Malic_N_dom_sf"/>
</dbReference>
<dbReference type="GO" id="GO:0051287">
    <property type="term" value="F:NAD binding"/>
    <property type="evidence" value="ECO:0007669"/>
    <property type="project" value="InterPro"/>
</dbReference>
<dbReference type="OrthoDB" id="9805787at2"/>
<reference evidence="4 5" key="1">
    <citation type="submission" date="2019-08" db="EMBL/GenBank/DDBJ databases">
        <title>Highly reduced genomes of protist endosymbionts show evolutionary convergence.</title>
        <authorList>
            <person name="George E."/>
            <person name="Husnik F."/>
            <person name="Tashyreva D."/>
            <person name="Prokopchuk G."/>
            <person name="Horak A."/>
            <person name="Kwong W.K."/>
            <person name="Lukes J."/>
            <person name="Keeling P.J."/>
        </authorList>
    </citation>
    <scope>NUCLEOTIDE SEQUENCE [LARGE SCALE GENOMIC DNA]</scope>
    <source>
        <strain evidence="4">1604HC</strain>
    </source>
</reference>
<evidence type="ECO:0008006" key="6">
    <source>
        <dbReference type="Google" id="ProtNLM"/>
    </source>
</evidence>
<protein>
    <recommendedName>
        <fullName evidence="6">NADP-dependent malic enzyme</fullName>
    </recommendedName>
</protein>
<accession>A0A5C0UGK5</accession>
<dbReference type="InterPro" id="IPR046346">
    <property type="entry name" value="Aminoacid_DH-like_N_sf"/>
</dbReference>
<proteinExistence type="predicted"/>
<dbReference type="Gene3D" id="3.40.50.720">
    <property type="entry name" value="NAD(P)-binding Rossmann-like Domain"/>
    <property type="match status" value="1"/>
</dbReference>
<dbReference type="Gene3D" id="3.40.50.10380">
    <property type="entry name" value="Malic enzyme, N-terminal domain"/>
    <property type="match status" value="1"/>
</dbReference>
<dbReference type="AlphaFoldDB" id="A0A5C0UGK5"/>
<dbReference type="PANTHER" id="PTHR43237:SF4">
    <property type="entry name" value="NADP-DEPENDENT MALIC ENZYME"/>
    <property type="match status" value="1"/>
</dbReference>
<sequence length="590" mass="64854">MEVRVFSTVLFTKRGCFMSKKDFDSKKISSLEDRAREYHSSFPNGKFGMHSTKPLSHVDMSLAYSPGVAVVCSDIKENPKMVMEYTSKQNTVAVISNGTAVLGLGNIGPLASKPVMEGKCVLMNGMAGLYGVDIEVSESNADKIIECVAKIGDSFGAINLEDIKAPECFVVEKELQKRLDIPVFHDDQHGTAIVACAGLENALHLVDKKWSDIKIIVSGAGAAALACLDAMVNLGLKKENVYLFDSKGLVSESRDDLNEYKKAYMQKESVEFKDAFKGTDVFLGLSVAGKLKKDMVADMNKNPIIFGLANPVPEIMPDEAHSVRSDCIVATGRSDLPNQVNNVLCFPYIFRGALDSESKKMNWEMKKACIDGISKIARISDKFGKDFIIPGPLNELLSQKVSQAVAQAAFETGVGKKVDDHGVLIEKRLNPNSEYIFNSKGKSAISLKGNSSETSFIISELFKCWDLNLDIDIESHNTLLPISNSCNAERLLWVFGLNDKPWIALSETGSEKSKVIKDLFKSIFGKDLLIVPVVESSQCRDLERRKDFCGRLSMTINQINMEFNNKSSVRNAAYLGILLTRIADVLSSSN</sequence>
<dbReference type="InterPro" id="IPR012302">
    <property type="entry name" value="Malic_NAD-bd"/>
</dbReference>
<dbReference type="SMART" id="SM01274">
    <property type="entry name" value="malic"/>
    <property type="match status" value="1"/>
</dbReference>
<evidence type="ECO:0000259" key="3">
    <source>
        <dbReference type="SMART" id="SM01274"/>
    </source>
</evidence>
<dbReference type="Pfam" id="PF03949">
    <property type="entry name" value="Malic_M"/>
    <property type="match status" value="1"/>
</dbReference>
<dbReference type="InterPro" id="IPR012301">
    <property type="entry name" value="Malic_N_dom"/>
</dbReference>
<dbReference type="FunFam" id="3.40.50.720:FF:000095">
    <property type="entry name" value="NADP-dependent malic enzyme"/>
    <property type="match status" value="1"/>
</dbReference>
<evidence type="ECO:0000313" key="4">
    <source>
        <dbReference type="EMBL" id="QEK39208.1"/>
    </source>
</evidence>
<dbReference type="GO" id="GO:0004470">
    <property type="term" value="F:malic enzyme activity"/>
    <property type="evidence" value="ECO:0007669"/>
    <property type="project" value="InterPro"/>
</dbReference>
<dbReference type="SUPFAM" id="SSF51735">
    <property type="entry name" value="NAD(P)-binding Rossmann-fold domains"/>
    <property type="match status" value="1"/>
</dbReference>
<dbReference type="Pfam" id="PF00390">
    <property type="entry name" value="malic"/>
    <property type="match status" value="1"/>
</dbReference>
<organism evidence="4 5">
    <name type="scientific">Candidatus Nesciobacter abundans</name>
    <dbReference type="NCBI Taxonomy" id="2601668"/>
    <lineage>
        <taxon>Bacteria</taxon>
        <taxon>Pseudomonadati</taxon>
        <taxon>Pseudomonadota</taxon>
        <taxon>Alphaproteobacteria</taxon>
        <taxon>Holosporales</taxon>
        <taxon>Holosporaceae</taxon>
        <taxon>Candidatus Nesciobacter</taxon>
    </lineage>
</organism>
<dbReference type="KEGG" id="nabu:FZC36_02100"/>